<reference evidence="1" key="1">
    <citation type="submission" date="2023-04" db="EMBL/GenBank/DDBJ databases">
        <title>Ambrosiozyma monospora NBRC 10751.</title>
        <authorList>
            <person name="Ichikawa N."/>
            <person name="Sato H."/>
            <person name="Tonouchi N."/>
        </authorList>
    </citation>
    <scope>NUCLEOTIDE SEQUENCE</scope>
    <source>
        <strain evidence="1">NBRC 10751</strain>
    </source>
</reference>
<evidence type="ECO:0000313" key="1">
    <source>
        <dbReference type="EMBL" id="GME76303.1"/>
    </source>
</evidence>
<name>A0ACB5SXZ1_AMBMO</name>
<dbReference type="EMBL" id="BSXS01001480">
    <property type="protein sequence ID" value="GME76303.1"/>
    <property type="molecule type" value="Genomic_DNA"/>
</dbReference>
<sequence length="80" mass="8408">MLASAGTGVVTAGCFISLRIVVDDVVVVVIAVEAFGTMILESHPSSSLSEDEESSTMALEYLKSFSVSQAVLDILKLEAE</sequence>
<gene>
    <name evidence="1" type="ORF">Amon02_000254000</name>
</gene>
<protein>
    <submittedName>
        <fullName evidence="1">Unnamed protein product</fullName>
    </submittedName>
</protein>
<proteinExistence type="predicted"/>
<organism evidence="1 2">
    <name type="scientific">Ambrosiozyma monospora</name>
    <name type="common">Yeast</name>
    <name type="synonym">Endomycopsis monosporus</name>
    <dbReference type="NCBI Taxonomy" id="43982"/>
    <lineage>
        <taxon>Eukaryota</taxon>
        <taxon>Fungi</taxon>
        <taxon>Dikarya</taxon>
        <taxon>Ascomycota</taxon>
        <taxon>Saccharomycotina</taxon>
        <taxon>Pichiomycetes</taxon>
        <taxon>Pichiales</taxon>
        <taxon>Pichiaceae</taxon>
        <taxon>Ambrosiozyma</taxon>
    </lineage>
</organism>
<accession>A0ACB5SXZ1</accession>
<keyword evidence="2" id="KW-1185">Reference proteome</keyword>
<comment type="caution">
    <text evidence="1">The sequence shown here is derived from an EMBL/GenBank/DDBJ whole genome shotgun (WGS) entry which is preliminary data.</text>
</comment>
<evidence type="ECO:0000313" key="2">
    <source>
        <dbReference type="Proteomes" id="UP001165064"/>
    </source>
</evidence>
<dbReference type="Proteomes" id="UP001165064">
    <property type="component" value="Unassembled WGS sequence"/>
</dbReference>